<dbReference type="Pfam" id="PF03755">
    <property type="entry name" value="YicC-like_N"/>
    <property type="match status" value="1"/>
</dbReference>
<dbReference type="EMBL" id="VIKS01000003">
    <property type="protein sequence ID" value="TQV88786.1"/>
    <property type="molecule type" value="Genomic_DNA"/>
</dbReference>
<dbReference type="InterPro" id="IPR013527">
    <property type="entry name" value="YicC-like_N"/>
</dbReference>
<evidence type="ECO:0000313" key="8">
    <source>
        <dbReference type="EMBL" id="TQV88786.1"/>
    </source>
</evidence>
<dbReference type="AlphaFoldDB" id="A0A545UH42"/>
<protein>
    <submittedName>
        <fullName evidence="8">YicC family protein</fullName>
    </submittedName>
</protein>
<name>A0A545UH42_9GAMM</name>
<comment type="caution">
    <text evidence="8">The sequence shown here is derived from an EMBL/GenBank/DDBJ whole genome shotgun (WGS) entry which is preliminary data.</text>
</comment>
<proteinExistence type="inferred from homology"/>
<dbReference type="GO" id="GO:0004521">
    <property type="term" value="F:RNA endonuclease activity"/>
    <property type="evidence" value="ECO:0007669"/>
    <property type="project" value="InterPro"/>
</dbReference>
<dbReference type="NCBIfam" id="TIGR00255">
    <property type="entry name" value="YicC/YloC family endoribonuclease"/>
    <property type="match status" value="1"/>
</dbReference>
<dbReference type="PANTHER" id="PTHR30636">
    <property type="entry name" value="UPF0701 PROTEIN YICC"/>
    <property type="match status" value="1"/>
</dbReference>
<gene>
    <name evidence="8" type="ORF">FLL46_04440</name>
</gene>
<dbReference type="InterPro" id="IPR013551">
    <property type="entry name" value="YicC-like_C"/>
</dbReference>
<comment type="cofactor">
    <cofactor evidence="1">
        <name>a divalent metal cation</name>
        <dbReference type="ChEBI" id="CHEBI:60240"/>
    </cofactor>
</comment>
<evidence type="ECO:0000256" key="2">
    <source>
        <dbReference type="ARBA" id="ARBA00022722"/>
    </source>
</evidence>
<evidence type="ECO:0000256" key="1">
    <source>
        <dbReference type="ARBA" id="ARBA00001968"/>
    </source>
</evidence>
<feature type="domain" description="Endoribonuclease YicC-like N-terminal" evidence="6">
    <location>
        <begin position="2"/>
        <end position="154"/>
    </location>
</feature>
<feature type="domain" description="Endoribonuclease YicC-like C-terminal" evidence="7">
    <location>
        <begin position="171"/>
        <end position="288"/>
    </location>
</feature>
<evidence type="ECO:0000256" key="3">
    <source>
        <dbReference type="ARBA" id="ARBA00022759"/>
    </source>
</evidence>
<dbReference type="OrthoDB" id="9771229at2"/>
<keyword evidence="9" id="KW-1185">Reference proteome</keyword>
<comment type="similarity">
    <text evidence="5">Belongs to the YicC/YloC family.</text>
</comment>
<dbReference type="PANTHER" id="PTHR30636:SF3">
    <property type="entry name" value="UPF0701 PROTEIN YICC"/>
    <property type="match status" value="1"/>
</dbReference>
<sequence>MILSMTAFARQSVEKSWGNGTWELRSVNSRFLETNFRLPESFRYLEGQLREKLRKKLKRGKVDCNLRIDTSCAAEGEFSINRQLASGLLKSHEELQNFAGIQQQPDLSRLMFWPGINKSAEVDSDKMEAELLEGLDQAIDQLINMRRREGESLTEIIQQRLSGMEEQVVIVRQEMPALLQAQRDKILARFEEVQLEFDEQRLEQELVLMAQKADVDEELDRLDTHVKEVARLLNKGGTVGRRLDFLMQELNREANTLGSKSISVKTTNASVELKVLIEQMREQIQNIE</sequence>
<accession>A0A545UH42</accession>
<reference evidence="8 9" key="1">
    <citation type="submission" date="2019-07" db="EMBL/GenBank/DDBJ databases">
        <title>Draft genome for Aliikangiella sp. M105.</title>
        <authorList>
            <person name="Wang G."/>
        </authorList>
    </citation>
    <scope>NUCLEOTIDE SEQUENCE [LARGE SCALE GENOMIC DNA]</scope>
    <source>
        <strain evidence="8 9">M105</strain>
    </source>
</reference>
<dbReference type="GO" id="GO:0016787">
    <property type="term" value="F:hydrolase activity"/>
    <property type="evidence" value="ECO:0007669"/>
    <property type="project" value="UniProtKB-KW"/>
</dbReference>
<dbReference type="RefSeq" id="WP_142892259.1">
    <property type="nucleotide sequence ID" value="NZ_ML660161.1"/>
</dbReference>
<evidence type="ECO:0000259" key="7">
    <source>
        <dbReference type="Pfam" id="PF08340"/>
    </source>
</evidence>
<evidence type="ECO:0000259" key="6">
    <source>
        <dbReference type="Pfam" id="PF03755"/>
    </source>
</evidence>
<evidence type="ECO:0000256" key="5">
    <source>
        <dbReference type="ARBA" id="ARBA00035648"/>
    </source>
</evidence>
<dbReference type="InterPro" id="IPR005229">
    <property type="entry name" value="YicC/YloC-like"/>
</dbReference>
<keyword evidence="2" id="KW-0540">Nuclease</keyword>
<evidence type="ECO:0000313" key="9">
    <source>
        <dbReference type="Proteomes" id="UP000315439"/>
    </source>
</evidence>
<keyword evidence="3" id="KW-0255">Endonuclease</keyword>
<evidence type="ECO:0000256" key="4">
    <source>
        <dbReference type="ARBA" id="ARBA00022801"/>
    </source>
</evidence>
<dbReference type="Proteomes" id="UP000315439">
    <property type="component" value="Unassembled WGS sequence"/>
</dbReference>
<keyword evidence="4" id="KW-0378">Hydrolase</keyword>
<organism evidence="8 9">
    <name type="scientific">Aliikangiella coralliicola</name>
    <dbReference type="NCBI Taxonomy" id="2592383"/>
    <lineage>
        <taxon>Bacteria</taxon>
        <taxon>Pseudomonadati</taxon>
        <taxon>Pseudomonadota</taxon>
        <taxon>Gammaproteobacteria</taxon>
        <taxon>Oceanospirillales</taxon>
        <taxon>Pleioneaceae</taxon>
        <taxon>Aliikangiella</taxon>
    </lineage>
</organism>
<dbReference type="Pfam" id="PF08340">
    <property type="entry name" value="YicC-like_C"/>
    <property type="match status" value="1"/>
</dbReference>